<evidence type="ECO:0000313" key="3">
    <source>
        <dbReference type="EMBL" id="HEG91595.1"/>
    </source>
</evidence>
<feature type="domain" description="PatA-like N-terminal" evidence="2">
    <location>
        <begin position="173"/>
        <end position="248"/>
    </location>
</feature>
<gene>
    <name evidence="3" type="ORF">ENP34_09160</name>
</gene>
<comment type="caution">
    <text evidence="3">The sequence shown here is derived from an EMBL/GenBank/DDBJ whole genome shotgun (WGS) entry which is preliminary data.</text>
</comment>
<name>A0A831TGE4_9BACT</name>
<dbReference type="AlphaFoldDB" id="A0A831TGE4"/>
<protein>
    <submittedName>
        <fullName evidence="3">DUF4388 domain-containing protein</fullName>
    </submittedName>
</protein>
<dbReference type="PANTHER" id="PTHR36304:SF4">
    <property type="entry name" value="DUF4388 DOMAIN-CONTAINING PROTEIN"/>
    <property type="match status" value="1"/>
</dbReference>
<feature type="region of interest" description="Disordered" evidence="1">
    <location>
        <begin position="32"/>
        <end position="76"/>
    </location>
</feature>
<dbReference type="InterPro" id="IPR025497">
    <property type="entry name" value="PatA-like_N"/>
</dbReference>
<evidence type="ECO:0000259" key="2">
    <source>
        <dbReference type="Pfam" id="PF14332"/>
    </source>
</evidence>
<organism evidence="3">
    <name type="scientific">Thermorudis peleae</name>
    <dbReference type="NCBI Taxonomy" id="1382356"/>
    <lineage>
        <taxon>Bacteria</taxon>
        <taxon>Pseudomonadati</taxon>
        <taxon>Thermomicrobiota</taxon>
        <taxon>Thermomicrobia</taxon>
        <taxon>Thermomicrobia incertae sedis</taxon>
        <taxon>Thermorudis</taxon>
    </lineage>
</organism>
<evidence type="ECO:0000256" key="1">
    <source>
        <dbReference type="SAM" id="MobiDB-lite"/>
    </source>
</evidence>
<dbReference type="InterPro" id="IPR037257">
    <property type="entry name" value="T2SS_E_N_sf"/>
</dbReference>
<sequence>MASHAQASAELAGGRALSRSALTVAALHHRAGLRSQPRGAALQPDHGPPLARRGPCPGRSCAPRDRLPGRGGRGAANLGERVARCPMPFYGDLEDFPLHAILQGITSTAKSGRLTLGTSSDEITLVFDRGRVAAVTTSDGRLRLGRVLVEQGYVSEEQLEQALALQMVSPTPVRLGDLLLELGFVTRQQVKLALTAQLEESLFRILVKPSGSFAFISETPPAAPDETILDETPLEPLVLNAIRRADEWIASRGRREVITLADEVTDPAVLDSLTRVERAVLLALINGATTVHDLLVETGHPLPEIDAALATLSRLELIRVTEETPDSRPASE</sequence>
<reference evidence="3" key="1">
    <citation type="journal article" date="2020" name="mSystems">
        <title>Genome- and Community-Level Interaction Insights into Carbon Utilization and Element Cycling Functions of Hydrothermarchaeota in Hydrothermal Sediment.</title>
        <authorList>
            <person name="Zhou Z."/>
            <person name="Liu Y."/>
            <person name="Xu W."/>
            <person name="Pan J."/>
            <person name="Luo Z.H."/>
            <person name="Li M."/>
        </authorList>
    </citation>
    <scope>NUCLEOTIDE SEQUENCE [LARGE SCALE GENOMIC DNA]</scope>
    <source>
        <strain evidence="3">SpSt-210</strain>
    </source>
</reference>
<dbReference type="PANTHER" id="PTHR36304">
    <property type="entry name" value="DOMAIN GTPASE-ACTIVATING PROTEIN, PUTATIVE-RELATED-RELATED"/>
    <property type="match status" value="1"/>
</dbReference>
<feature type="domain" description="PatA-like N-terminal" evidence="2">
    <location>
        <begin position="91"/>
        <end position="167"/>
    </location>
</feature>
<dbReference type="EMBL" id="DSIY01000215">
    <property type="protein sequence ID" value="HEG91595.1"/>
    <property type="molecule type" value="Genomic_DNA"/>
</dbReference>
<dbReference type="Pfam" id="PF14332">
    <property type="entry name" value="DUF4388"/>
    <property type="match status" value="2"/>
</dbReference>
<dbReference type="SUPFAM" id="SSF160246">
    <property type="entry name" value="EspE N-terminal domain-like"/>
    <property type="match status" value="1"/>
</dbReference>
<proteinExistence type="predicted"/>
<accession>A0A831TGE4</accession>